<dbReference type="InterPro" id="IPR000961">
    <property type="entry name" value="AGC-kinase_C"/>
</dbReference>
<evidence type="ECO:0000256" key="2">
    <source>
        <dbReference type="ARBA" id="ARBA00022553"/>
    </source>
</evidence>
<evidence type="ECO:0000259" key="9">
    <source>
        <dbReference type="PROSITE" id="PS51285"/>
    </source>
</evidence>
<feature type="domain" description="Protein kinase" evidence="8">
    <location>
        <begin position="190"/>
        <end position="486"/>
    </location>
</feature>
<sequence length="760" mass="85976">MFRPYPKFKNLIPIKLAKDTRRVGESGMLTRCLDNFKSSVKDLFVKETKKDNVPLSAMTAALPAGRTSAHHPHVVKIVVNVIDAEVFAALHDLYDALHDPSILDARRHQRYNLHPSSLAETPITCTQNNVESGRPRCRRSLVICEITTSDILSTSDDSTSAAPAAGGALPALLALPPVADAPRLMNTMDLQVIRFLGEGTSGKVYFVKDRISKSKVALKVMPKAGKSEYTLSVIQQEREIGAKLSDSPWFVNLWAAWHDEANLYIAMIAYPTDLDSEMLRCGTIQPSRARFYMAEIIIALTELHSRGIIHRDIKAPNILIDREGHIVLADFGLSKDFDEVPTIAERVHQPYWPYLRDENPTSETVPRNPEELYFIAWDYRGSELEMAPEVHLRQPYSFGVDFWSSAVVLYWMLTGRPPFYEDEDEYEDGGEDDVKPLPYKIAEDPLYWDPLDNVDDETKDFLERMLEKNPKKRLMISYEIPNHPYFAGINWTLMEERKISPPWIPEYEVCHVYEATAPVFTPGQPFLDPDTDPLPEFNFLSKEAARTVIFHDGYDSDEDSDLSDTVTDVEIMQMGSYEDLVIFDAPPALRNTQEDSHDTLTLGSDSLNEDVPLKEAWDITLVNQLPTKPHGPGPKRWLHAQDLLKLRPLKPLVANINVVVPTSHSFAEELRSTPSKPAFDIVVEPHVSTAPRHQLQVEPGVEPIVEPNLNPNPRHDSIPQQSTHIVNGTGLLFKVKVWMSKLWTPKPKKPLRPERLSLLS</sequence>
<protein>
    <recommendedName>
        <fullName evidence="12">Protein kinase domain-containing protein</fullName>
    </recommendedName>
</protein>
<organism evidence="10 11">
    <name type="scientific">Galerina marginata (strain CBS 339.88)</name>
    <dbReference type="NCBI Taxonomy" id="685588"/>
    <lineage>
        <taxon>Eukaryota</taxon>
        <taxon>Fungi</taxon>
        <taxon>Dikarya</taxon>
        <taxon>Basidiomycota</taxon>
        <taxon>Agaricomycotina</taxon>
        <taxon>Agaricomycetes</taxon>
        <taxon>Agaricomycetidae</taxon>
        <taxon>Agaricales</taxon>
        <taxon>Agaricineae</taxon>
        <taxon>Strophariaceae</taxon>
        <taxon>Galerina</taxon>
    </lineage>
</organism>
<dbReference type="PROSITE" id="PS00108">
    <property type="entry name" value="PROTEIN_KINASE_ST"/>
    <property type="match status" value="1"/>
</dbReference>
<dbReference type="HOGENOM" id="CLU_358640_0_0_1"/>
<dbReference type="InterPro" id="IPR008271">
    <property type="entry name" value="Ser/Thr_kinase_AS"/>
</dbReference>
<dbReference type="OrthoDB" id="68483at2759"/>
<dbReference type="SUPFAM" id="SSF56112">
    <property type="entry name" value="Protein kinase-like (PK-like)"/>
    <property type="match status" value="1"/>
</dbReference>
<keyword evidence="3" id="KW-0808">Transferase</keyword>
<dbReference type="Pfam" id="PF00069">
    <property type="entry name" value="Pkinase"/>
    <property type="match status" value="1"/>
</dbReference>
<dbReference type="PROSITE" id="PS51285">
    <property type="entry name" value="AGC_KINASE_CTER"/>
    <property type="match status" value="1"/>
</dbReference>
<keyword evidence="4 7" id="KW-0547">Nucleotide-binding</keyword>
<keyword evidence="1" id="KW-0723">Serine/threonine-protein kinase</keyword>
<dbReference type="InterPro" id="IPR000719">
    <property type="entry name" value="Prot_kinase_dom"/>
</dbReference>
<gene>
    <name evidence="10" type="ORF">GALMADRAFT_232442</name>
</gene>
<dbReference type="STRING" id="685588.A0A067SIJ6"/>
<dbReference type="InterPro" id="IPR017441">
    <property type="entry name" value="Protein_kinase_ATP_BS"/>
</dbReference>
<evidence type="ECO:0000256" key="6">
    <source>
        <dbReference type="ARBA" id="ARBA00022840"/>
    </source>
</evidence>
<evidence type="ECO:0000256" key="1">
    <source>
        <dbReference type="ARBA" id="ARBA00022527"/>
    </source>
</evidence>
<accession>A0A067SIJ6</accession>
<evidence type="ECO:0000256" key="3">
    <source>
        <dbReference type="ARBA" id="ARBA00022679"/>
    </source>
</evidence>
<keyword evidence="2" id="KW-0597">Phosphoprotein</keyword>
<dbReference type="Gene3D" id="3.30.200.20">
    <property type="entry name" value="Phosphorylase Kinase, domain 1"/>
    <property type="match status" value="1"/>
</dbReference>
<dbReference type="Gene3D" id="1.10.510.10">
    <property type="entry name" value="Transferase(Phosphotransferase) domain 1"/>
    <property type="match status" value="1"/>
</dbReference>
<dbReference type="AlphaFoldDB" id="A0A067SIJ6"/>
<feature type="domain" description="AGC-kinase C-terminal" evidence="9">
    <location>
        <begin position="487"/>
        <end position="549"/>
    </location>
</feature>
<evidence type="ECO:0008006" key="12">
    <source>
        <dbReference type="Google" id="ProtNLM"/>
    </source>
</evidence>
<dbReference type="SMART" id="SM00220">
    <property type="entry name" value="S_TKc"/>
    <property type="match status" value="1"/>
</dbReference>
<evidence type="ECO:0000259" key="8">
    <source>
        <dbReference type="PROSITE" id="PS50011"/>
    </source>
</evidence>
<dbReference type="PROSITE" id="PS50011">
    <property type="entry name" value="PROTEIN_KINASE_DOM"/>
    <property type="match status" value="1"/>
</dbReference>
<dbReference type="GO" id="GO:0004674">
    <property type="term" value="F:protein serine/threonine kinase activity"/>
    <property type="evidence" value="ECO:0007669"/>
    <property type="project" value="UniProtKB-KW"/>
</dbReference>
<evidence type="ECO:0000256" key="7">
    <source>
        <dbReference type="PROSITE-ProRule" id="PRU10141"/>
    </source>
</evidence>
<keyword evidence="11" id="KW-1185">Reference proteome</keyword>
<name>A0A067SIJ6_GALM3</name>
<dbReference type="PANTHER" id="PTHR24351">
    <property type="entry name" value="RIBOSOMAL PROTEIN S6 KINASE"/>
    <property type="match status" value="1"/>
</dbReference>
<dbReference type="InterPro" id="IPR011009">
    <property type="entry name" value="Kinase-like_dom_sf"/>
</dbReference>
<evidence type="ECO:0000313" key="11">
    <source>
        <dbReference type="Proteomes" id="UP000027222"/>
    </source>
</evidence>
<dbReference type="PROSITE" id="PS00107">
    <property type="entry name" value="PROTEIN_KINASE_ATP"/>
    <property type="match status" value="1"/>
</dbReference>
<keyword evidence="6 7" id="KW-0067">ATP-binding</keyword>
<proteinExistence type="predicted"/>
<reference evidence="11" key="1">
    <citation type="journal article" date="2014" name="Proc. Natl. Acad. Sci. U.S.A.">
        <title>Extensive sampling of basidiomycete genomes demonstrates inadequacy of the white-rot/brown-rot paradigm for wood decay fungi.</title>
        <authorList>
            <person name="Riley R."/>
            <person name="Salamov A.A."/>
            <person name="Brown D.W."/>
            <person name="Nagy L.G."/>
            <person name="Floudas D."/>
            <person name="Held B.W."/>
            <person name="Levasseur A."/>
            <person name="Lombard V."/>
            <person name="Morin E."/>
            <person name="Otillar R."/>
            <person name="Lindquist E.A."/>
            <person name="Sun H."/>
            <person name="LaButti K.M."/>
            <person name="Schmutz J."/>
            <person name="Jabbour D."/>
            <person name="Luo H."/>
            <person name="Baker S.E."/>
            <person name="Pisabarro A.G."/>
            <person name="Walton J.D."/>
            <person name="Blanchette R.A."/>
            <person name="Henrissat B."/>
            <person name="Martin F."/>
            <person name="Cullen D."/>
            <person name="Hibbett D.S."/>
            <person name="Grigoriev I.V."/>
        </authorList>
    </citation>
    <scope>NUCLEOTIDE SEQUENCE [LARGE SCALE GENOMIC DNA]</scope>
    <source>
        <strain evidence="11">CBS 339.88</strain>
    </source>
</reference>
<feature type="binding site" evidence="7">
    <location>
        <position position="219"/>
    </location>
    <ligand>
        <name>ATP</name>
        <dbReference type="ChEBI" id="CHEBI:30616"/>
    </ligand>
</feature>
<evidence type="ECO:0000256" key="4">
    <source>
        <dbReference type="ARBA" id="ARBA00022741"/>
    </source>
</evidence>
<evidence type="ECO:0000313" key="10">
    <source>
        <dbReference type="EMBL" id="KDR66583.1"/>
    </source>
</evidence>
<dbReference type="EMBL" id="KL142422">
    <property type="protein sequence ID" value="KDR66583.1"/>
    <property type="molecule type" value="Genomic_DNA"/>
</dbReference>
<keyword evidence="5" id="KW-0418">Kinase</keyword>
<dbReference type="GO" id="GO:0005524">
    <property type="term" value="F:ATP binding"/>
    <property type="evidence" value="ECO:0007669"/>
    <property type="project" value="UniProtKB-UniRule"/>
</dbReference>
<dbReference type="Proteomes" id="UP000027222">
    <property type="component" value="Unassembled WGS sequence"/>
</dbReference>
<evidence type="ECO:0000256" key="5">
    <source>
        <dbReference type="ARBA" id="ARBA00022777"/>
    </source>
</evidence>